<proteinExistence type="predicted"/>
<gene>
    <name evidence="2" type="ORF">C5746_36180</name>
</gene>
<sequence length="108" mass="11720">MAPDTPPSPRMQHVATAGTALAVTLAPLVIGVLLAKTMATDPMTPVNAMVTRGGQPVLIPPAQWRRCGRHALRRWKGPLDACKRPGVLVQRCPGVRRPRRPGVLLREH</sequence>
<keyword evidence="1" id="KW-0472">Membrane</keyword>
<dbReference type="GeneID" id="95523778"/>
<reference evidence="2 3" key="1">
    <citation type="journal article" date="2018" name="Front. Microbiol.">
        <title>Genome Sequencing of Streptomyces atratus SCSIOZH16 and Activation Production of Nocardamine via Metabolic Engineering.</title>
        <authorList>
            <person name="Li Y."/>
            <person name="Zhang C."/>
            <person name="Liu C."/>
            <person name="Ju J."/>
            <person name="Ma J."/>
        </authorList>
    </citation>
    <scope>NUCLEOTIDE SEQUENCE [LARGE SCALE GENOMIC DNA]</scope>
    <source>
        <strain evidence="2 3">SCSIO_ZH16</strain>
    </source>
</reference>
<keyword evidence="1" id="KW-1133">Transmembrane helix</keyword>
<keyword evidence="1" id="KW-0812">Transmembrane</keyword>
<dbReference type="EMBL" id="CP027306">
    <property type="protein sequence ID" value="AXE81486.1"/>
    <property type="molecule type" value="Genomic_DNA"/>
</dbReference>
<protein>
    <submittedName>
        <fullName evidence="2">Uncharacterized protein</fullName>
    </submittedName>
</protein>
<evidence type="ECO:0000313" key="2">
    <source>
        <dbReference type="EMBL" id="AXE81486.1"/>
    </source>
</evidence>
<accession>A0A2Z5JLY6</accession>
<name>A0A2Z5JLY6_STRAR</name>
<evidence type="ECO:0000256" key="1">
    <source>
        <dbReference type="SAM" id="Phobius"/>
    </source>
</evidence>
<feature type="transmembrane region" description="Helical" evidence="1">
    <location>
        <begin position="14"/>
        <end position="35"/>
    </location>
</feature>
<organism evidence="2 3">
    <name type="scientific">Streptomyces atratus</name>
    <dbReference type="NCBI Taxonomy" id="1893"/>
    <lineage>
        <taxon>Bacteria</taxon>
        <taxon>Bacillati</taxon>
        <taxon>Actinomycetota</taxon>
        <taxon>Actinomycetes</taxon>
        <taxon>Kitasatosporales</taxon>
        <taxon>Streptomycetaceae</taxon>
        <taxon>Streptomyces</taxon>
    </lineage>
</organism>
<dbReference type="RefSeq" id="WP_114247893.1">
    <property type="nucleotide sequence ID" value="NZ_CP027306.1"/>
</dbReference>
<evidence type="ECO:0000313" key="3">
    <source>
        <dbReference type="Proteomes" id="UP000252698"/>
    </source>
</evidence>
<dbReference type="AlphaFoldDB" id="A0A2Z5JLY6"/>
<dbReference type="KEGG" id="sata:C5746_36180"/>
<dbReference type="Proteomes" id="UP000252698">
    <property type="component" value="Chromosome"/>
</dbReference>